<keyword evidence="8" id="KW-0862">Zinc</keyword>
<keyword evidence="8" id="KW-0963">Cytoplasm</keyword>
<dbReference type="PANTHER" id="PTHR11441:SF0">
    <property type="entry name" value="THYMIDINE KINASE, CYTOSOLIC"/>
    <property type="match status" value="1"/>
</dbReference>
<organism evidence="13 14">
    <name type="scientific">Cysteiniphilum litorale</name>
    <dbReference type="NCBI Taxonomy" id="2056700"/>
    <lineage>
        <taxon>Bacteria</taxon>
        <taxon>Pseudomonadati</taxon>
        <taxon>Pseudomonadota</taxon>
        <taxon>Gammaproteobacteria</taxon>
        <taxon>Thiotrichales</taxon>
        <taxon>Fastidiosibacteraceae</taxon>
        <taxon>Cysteiniphilum</taxon>
    </lineage>
</organism>
<keyword evidence="4 8" id="KW-0808">Transferase</keyword>
<feature type="binding site" evidence="8">
    <location>
        <position position="137"/>
    </location>
    <ligand>
        <name>Zn(2+)</name>
        <dbReference type="ChEBI" id="CHEBI:29105"/>
    </ligand>
</feature>
<feature type="binding site" evidence="8">
    <location>
        <begin position="77"/>
        <end position="80"/>
    </location>
    <ligand>
        <name>ATP</name>
        <dbReference type="ChEBI" id="CHEBI:30616"/>
    </ligand>
</feature>
<comment type="subcellular location">
    <subcellularLocation>
        <location evidence="8">Cytoplasm</location>
    </subcellularLocation>
</comment>
<comment type="caution">
    <text evidence="13">The sequence shown here is derived from an EMBL/GenBank/DDBJ whole genome shotgun (WGS) entry which is preliminary data.</text>
</comment>
<keyword evidence="7 8" id="KW-0067">ATP-binding</keyword>
<reference evidence="13" key="1">
    <citation type="journal article" date="2014" name="Int. J. Syst. Evol. Microbiol.">
        <title>Complete genome sequence of Corynebacterium casei LMG S-19264T (=DSM 44701T), isolated from a smear-ripened cheese.</title>
        <authorList>
            <consortium name="US DOE Joint Genome Institute (JGI-PGF)"/>
            <person name="Walter F."/>
            <person name="Albersmeier A."/>
            <person name="Kalinowski J."/>
            <person name="Ruckert C."/>
        </authorList>
    </citation>
    <scope>NUCLEOTIDE SEQUENCE</scope>
    <source>
        <strain evidence="13">CGMCC 1.15758</strain>
    </source>
</reference>
<keyword evidence="5 8" id="KW-0547">Nucleotide-binding</keyword>
<evidence type="ECO:0000256" key="2">
    <source>
        <dbReference type="ARBA" id="ARBA00012118"/>
    </source>
</evidence>
<dbReference type="EC" id="2.7.1.21" evidence="2 8"/>
<dbReference type="NCBIfam" id="NF003300">
    <property type="entry name" value="PRK04296.1-5"/>
    <property type="match status" value="1"/>
</dbReference>
<comment type="caution">
    <text evidence="8">Lacks conserved residue(s) required for the propagation of feature annotation.</text>
</comment>
<evidence type="ECO:0000256" key="12">
    <source>
        <dbReference type="RuleBase" id="RU004165"/>
    </source>
</evidence>
<evidence type="ECO:0000256" key="3">
    <source>
        <dbReference type="ARBA" id="ARBA00022634"/>
    </source>
</evidence>
<dbReference type="PROSITE" id="PS00603">
    <property type="entry name" value="TK_CELLULAR_TYPE"/>
    <property type="match status" value="1"/>
</dbReference>
<dbReference type="HAMAP" id="MF_00124">
    <property type="entry name" value="Thymidine_kinase"/>
    <property type="match status" value="1"/>
</dbReference>
<dbReference type="Gene3D" id="3.40.50.300">
    <property type="entry name" value="P-loop containing nucleotide triphosphate hydrolases"/>
    <property type="match status" value="1"/>
</dbReference>
<gene>
    <name evidence="8 13" type="primary">tdk</name>
    <name evidence="13" type="ORF">GCM10010995_12670</name>
</gene>
<keyword evidence="6 8" id="KW-0418">Kinase</keyword>
<dbReference type="InterPro" id="IPR027417">
    <property type="entry name" value="P-loop_NTPase"/>
</dbReference>
<keyword evidence="14" id="KW-1185">Reference proteome</keyword>
<dbReference type="GO" id="GO:0005524">
    <property type="term" value="F:ATP binding"/>
    <property type="evidence" value="ECO:0007669"/>
    <property type="project" value="UniProtKB-UniRule"/>
</dbReference>
<dbReference type="Proteomes" id="UP000636949">
    <property type="component" value="Unassembled WGS sequence"/>
</dbReference>
<evidence type="ECO:0000256" key="9">
    <source>
        <dbReference type="PIRSR" id="PIRSR035805-1"/>
    </source>
</evidence>
<dbReference type="AlphaFoldDB" id="A0A8J2Z4H6"/>
<keyword evidence="3 8" id="KW-0237">DNA synthesis</keyword>
<evidence type="ECO:0000256" key="5">
    <source>
        <dbReference type="ARBA" id="ARBA00022741"/>
    </source>
</evidence>
<dbReference type="PIRSF" id="PIRSF035805">
    <property type="entry name" value="TK_cell"/>
    <property type="match status" value="1"/>
</dbReference>
<dbReference type="GO" id="GO:0008270">
    <property type="term" value="F:zinc ion binding"/>
    <property type="evidence" value="ECO:0007669"/>
    <property type="project" value="UniProtKB-UniRule"/>
</dbReference>
<reference evidence="13" key="2">
    <citation type="submission" date="2020-09" db="EMBL/GenBank/DDBJ databases">
        <authorList>
            <person name="Sun Q."/>
            <person name="Zhou Y."/>
        </authorList>
    </citation>
    <scope>NUCLEOTIDE SEQUENCE</scope>
    <source>
        <strain evidence="13">CGMCC 1.15758</strain>
    </source>
</reference>
<dbReference type="InterPro" id="IPR020633">
    <property type="entry name" value="Thymidine_kinase_CS"/>
</dbReference>
<dbReference type="Gene3D" id="3.30.60.20">
    <property type="match status" value="1"/>
</dbReference>
<sequence length="182" mass="20718">MNAGKSTTLLQSDYNYRERGMNTLLFAPSFDDRFGIGKISSRIGLQADALLYDQSTDLCVETQEVLKTKKLHCILVDEAQFLTKVQVLQLTDIVDELDIPVLAYGLRNDFQAEPFEGSKYLLTWADQLIEIKTICHCGKKATHVLRLDQDMNVIKDGEQLQIGGNERYISVCRWHYKKGQIA</sequence>
<evidence type="ECO:0000256" key="4">
    <source>
        <dbReference type="ARBA" id="ARBA00022679"/>
    </source>
</evidence>
<accession>A0A8J2Z4H6</accession>
<dbReference type="GO" id="GO:0046104">
    <property type="term" value="P:thymidine metabolic process"/>
    <property type="evidence" value="ECO:0007669"/>
    <property type="project" value="TreeGrafter"/>
</dbReference>
<proteinExistence type="inferred from homology"/>
<evidence type="ECO:0000256" key="8">
    <source>
        <dbReference type="HAMAP-Rule" id="MF_00124"/>
    </source>
</evidence>
<dbReference type="InterPro" id="IPR001267">
    <property type="entry name" value="Thymidine_kinase"/>
</dbReference>
<evidence type="ECO:0000256" key="7">
    <source>
        <dbReference type="ARBA" id="ARBA00022840"/>
    </source>
</evidence>
<evidence type="ECO:0000256" key="11">
    <source>
        <dbReference type="RuleBase" id="RU000544"/>
    </source>
</evidence>
<dbReference type="PANTHER" id="PTHR11441">
    <property type="entry name" value="THYMIDINE KINASE"/>
    <property type="match status" value="1"/>
</dbReference>
<dbReference type="Pfam" id="PF00265">
    <property type="entry name" value="TK"/>
    <property type="match status" value="1"/>
</dbReference>
<evidence type="ECO:0000313" key="14">
    <source>
        <dbReference type="Proteomes" id="UP000636949"/>
    </source>
</evidence>
<comment type="catalytic activity">
    <reaction evidence="8 11">
        <text>thymidine + ATP = dTMP + ADP + H(+)</text>
        <dbReference type="Rhea" id="RHEA:19129"/>
        <dbReference type="ChEBI" id="CHEBI:15378"/>
        <dbReference type="ChEBI" id="CHEBI:17748"/>
        <dbReference type="ChEBI" id="CHEBI:30616"/>
        <dbReference type="ChEBI" id="CHEBI:63528"/>
        <dbReference type="ChEBI" id="CHEBI:456216"/>
        <dbReference type="EC" id="2.7.1.21"/>
    </reaction>
</comment>
<comment type="subunit">
    <text evidence="8">Homotetramer.</text>
</comment>
<name>A0A8J2Z4H6_9GAMM</name>
<protein>
    <recommendedName>
        <fullName evidence="2 8">Thymidine kinase</fullName>
        <ecNumber evidence="2 8">2.7.1.21</ecNumber>
    </recommendedName>
</protein>
<dbReference type="EMBL" id="BMJS01000011">
    <property type="protein sequence ID" value="GGF96865.1"/>
    <property type="molecule type" value="Genomic_DNA"/>
</dbReference>
<feature type="active site" description="Proton acceptor" evidence="8 9">
    <location>
        <position position="78"/>
    </location>
</feature>
<feature type="binding site" evidence="8">
    <location>
        <position position="135"/>
    </location>
    <ligand>
        <name>Zn(2+)</name>
        <dbReference type="ChEBI" id="CHEBI:29105"/>
    </ligand>
</feature>
<evidence type="ECO:0000256" key="6">
    <source>
        <dbReference type="ARBA" id="ARBA00022777"/>
    </source>
</evidence>
<feature type="binding site" evidence="10">
    <location>
        <position position="168"/>
    </location>
    <ligand>
        <name>substrate</name>
    </ligand>
</feature>
<evidence type="ECO:0000256" key="1">
    <source>
        <dbReference type="ARBA" id="ARBA00007587"/>
    </source>
</evidence>
<dbReference type="GO" id="GO:0004797">
    <property type="term" value="F:thymidine kinase activity"/>
    <property type="evidence" value="ECO:0007669"/>
    <property type="project" value="UniProtKB-UniRule"/>
</dbReference>
<evidence type="ECO:0000313" key="13">
    <source>
        <dbReference type="EMBL" id="GGF96865.1"/>
    </source>
</evidence>
<dbReference type="GO" id="GO:0005829">
    <property type="term" value="C:cytosol"/>
    <property type="evidence" value="ECO:0007669"/>
    <property type="project" value="TreeGrafter"/>
</dbReference>
<evidence type="ECO:0000256" key="10">
    <source>
        <dbReference type="PIRSR" id="PIRSR035805-2"/>
    </source>
</evidence>
<keyword evidence="8" id="KW-0479">Metal-binding</keyword>
<dbReference type="GO" id="GO:0071897">
    <property type="term" value="P:DNA biosynthetic process"/>
    <property type="evidence" value="ECO:0007669"/>
    <property type="project" value="UniProtKB-KW"/>
</dbReference>
<dbReference type="SUPFAM" id="SSF52540">
    <property type="entry name" value="P-loop containing nucleoside triphosphate hydrolases"/>
    <property type="match status" value="1"/>
</dbReference>
<feature type="binding site" evidence="8">
    <location>
        <position position="175"/>
    </location>
    <ligand>
        <name>Zn(2+)</name>
        <dbReference type="ChEBI" id="CHEBI:29105"/>
    </ligand>
</feature>
<feature type="binding site" evidence="8">
    <location>
        <position position="172"/>
    </location>
    <ligand>
        <name>Zn(2+)</name>
        <dbReference type="ChEBI" id="CHEBI:29105"/>
    </ligand>
</feature>
<comment type="similarity">
    <text evidence="1 8 12">Belongs to the thymidine kinase family.</text>
</comment>
<dbReference type="SUPFAM" id="SSF57716">
    <property type="entry name" value="Glucocorticoid receptor-like (DNA-binding domain)"/>
    <property type="match status" value="1"/>
</dbReference>